<sequence>FFYNAHMECKSTRSYGRTILSTRFREVNLHRRCNTYGYLQRGTKLYRKNHGMCKRRTYQSTTKDLGHFQLYNRPIGLNLNLNEVCKGVHDKGVSQEIWFEELPRKLV</sequence>
<dbReference type="AlphaFoldDB" id="A0A061SFH7"/>
<accession>A0A061SFH7</accession>
<feature type="non-terminal residue" evidence="1">
    <location>
        <position position="1"/>
    </location>
</feature>
<organism evidence="1">
    <name type="scientific">Tetraselmis sp. GSL018</name>
    <dbReference type="NCBI Taxonomy" id="582737"/>
    <lineage>
        <taxon>Eukaryota</taxon>
        <taxon>Viridiplantae</taxon>
        <taxon>Chlorophyta</taxon>
        <taxon>core chlorophytes</taxon>
        <taxon>Chlorodendrophyceae</taxon>
        <taxon>Chlorodendrales</taxon>
        <taxon>Chlorodendraceae</taxon>
        <taxon>Tetraselmis</taxon>
    </lineage>
</organism>
<evidence type="ECO:0000313" key="1">
    <source>
        <dbReference type="EMBL" id="JAC83033.1"/>
    </source>
</evidence>
<proteinExistence type="predicted"/>
<dbReference type="EMBL" id="GBEZ01001986">
    <property type="protein sequence ID" value="JAC83033.1"/>
    <property type="molecule type" value="Transcribed_RNA"/>
</dbReference>
<protein>
    <submittedName>
        <fullName evidence="1">Uncharacterized protein</fullName>
    </submittedName>
</protein>
<reference evidence="1" key="1">
    <citation type="submission" date="2014-05" db="EMBL/GenBank/DDBJ databases">
        <title>The transcriptome of the halophilic microalga Tetraselmis sp. GSL018 isolated from the Great Salt Lake, Utah.</title>
        <authorList>
            <person name="Jinkerson R.E."/>
            <person name="D'Adamo S."/>
            <person name="Posewitz M.C."/>
        </authorList>
    </citation>
    <scope>NUCLEOTIDE SEQUENCE</scope>
    <source>
        <strain evidence="1">GSL018</strain>
    </source>
</reference>
<name>A0A061SFH7_9CHLO</name>
<gene>
    <name evidence="1" type="ORF">TSPGSL018_4305</name>
</gene>